<reference evidence="2 3" key="1">
    <citation type="submission" date="2021-06" db="EMBL/GenBank/DDBJ databases">
        <title>A haploid diamondback moth (Plutella xylostella L.) genome assembly resolves 31 chromosomes and identifies a diamide resistance mutation.</title>
        <authorList>
            <person name="Ward C.M."/>
            <person name="Perry K.D."/>
            <person name="Baker G."/>
            <person name="Powis K."/>
            <person name="Heckel D.G."/>
            <person name="Baxter S.W."/>
        </authorList>
    </citation>
    <scope>NUCLEOTIDE SEQUENCE [LARGE SCALE GENOMIC DNA]</scope>
    <source>
        <strain evidence="2 3">LV</strain>
        <tissue evidence="2">Single pupa</tissue>
    </source>
</reference>
<gene>
    <name evidence="2" type="ORF">JYU34_022701</name>
</gene>
<accession>A0ABQ7PPR9</accession>
<keyword evidence="3" id="KW-1185">Reference proteome</keyword>
<dbReference type="EMBL" id="JAHIBW010000085">
    <property type="protein sequence ID" value="KAG7294920.1"/>
    <property type="molecule type" value="Genomic_DNA"/>
</dbReference>
<protein>
    <submittedName>
        <fullName evidence="2">Uncharacterized protein</fullName>
    </submittedName>
</protein>
<dbReference type="Proteomes" id="UP000823941">
    <property type="component" value="Unassembled WGS sequence"/>
</dbReference>
<evidence type="ECO:0000256" key="1">
    <source>
        <dbReference type="SAM" id="MobiDB-lite"/>
    </source>
</evidence>
<feature type="non-terminal residue" evidence="2">
    <location>
        <position position="1"/>
    </location>
</feature>
<feature type="region of interest" description="Disordered" evidence="1">
    <location>
        <begin position="74"/>
        <end position="102"/>
    </location>
</feature>
<feature type="non-terminal residue" evidence="2">
    <location>
        <position position="102"/>
    </location>
</feature>
<comment type="caution">
    <text evidence="2">The sequence shown here is derived from an EMBL/GenBank/DDBJ whole genome shotgun (WGS) entry which is preliminary data.</text>
</comment>
<proteinExistence type="predicted"/>
<feature type="compositionally biased region" description="Pro residues" evidence="1">
    <location>
        <begin position="77"/>
        <end position="88"/>
    </location>
</feature>
<organism evidence="2 3">
    <name type="scientific">Plutella xylostella</name>
    <name type="common">Diamondback moth</name>
    <name type="synonym">Plutella maculipennis</name>
    <dbReference type="NCBI Taxonomy" id="51655"/>
    <lineage>
        <taxon>Eukaryota</taxon>
        <taxon>Metazoa</taxon>
        <taxon>Ecdysozoa</taxon>
        <taxon>Arthropoda</taxon>
        <taxon>Hexapoda</taxon>
        <taxon>Insecta</taxon>
        <taxon>Pterygota</taxon>
        <taxon>Neoptera</taxon>
        <taxon>Endopterygota</taxon>
        <taxon>Lepidoptera</taxon>
        <taxon>Glossata</taxon>
        <taxon>Ditrysia</taxon>
        <taxon>Yponomeutoidea</taxon>
        <taxon>Plutellidae</taxon>
        <taxon>Plutella</taxon>
    </lineage>
</organism>
<name>A0ABQ7PPR9_PLUXY</name>
<evidence type="ECO:0000313" key="3">
    <source>
        <dbReference type="Proteomes" id="UP000823941"/>
    </source>
</evidence>
<feature type="compositionally biased region" description="Basic residues" evidence="1">
    <location>
        <begin position="93"/>
        <end position="102"/>
    </location>
</feature>
<sequence>TNNNYWFVCQSRSGFSDSSGDWLRDASGSALAPSSELLQRVTDYTDPSLPVSPRPSPRVPSAALIEGEAWSARPCETVPPAPRPPRLPLCPDHRRRRRQRRP</sequence>
<evidence type="ECO:0000313" key="2">
    <source>
        <dbReference type="EMBL" id="KAG7294920.1"/>
    </source>
</evidence>